<dbReference type="Gene3D" id="3.40.50.1820">
    <property type="entry name" value="alpha/beta hydrolase"/>
    <property type="match status" value="1"/>
</dbReference>
<dbReference type="SUPFAM" id="SSF53474">
    <property type="entry name" value="alpha/beta-Hydrolases"/>
    <property type="match status" value="1"/>
</dbReference>
<gene>
    <name evidence="3" type="ORF">WHR41_04116</name>
</gene>
<dbReference type="PANTHER" id="PTHR35560">
    <property type="entry name" value="BLL0132 PROTEIN"/>
    <property type="match status" value="1"/>
</dbReference>
<dbReference type="Proteomes" id="UP000803884">
    <property type="component" value="Unassembled WGS sequence"/>
</dbReference>
<evidence type="ECO:0000259" key="2">
    <source>
        <dbReference type="PROSITE" id="PS51212"/>
    </source>
</evidence>
<feature type="compositionally biased region" description="Basic and acidic residues" evidence="1">
    <location>
        <begin position="597"/>
        <end position="608"/>
    </location>
</feature>
<name>A0AB34KT29_9PEZI</name>
<keyword evidence="4" id="KW-1185">Reference proteome</keyword>
<dbReference type="AlphaFoldDB" id="A0AB34KT29"/>
<evidence type="ECO:0000313" key="4">
    <source>
        <dbReference type="Proteomes" id="UP000803884"/>
    </source>
</evidence>
<dbReference type="PROSITE" id="PS51212">
    <property type="entry name" value="WSC"/>
    <property type="match status" value="1"/>
</dbReference>
<protein>
    <recommendedName>
        <fullName evidence="2">WSC domain-containing protein</fullName>
    </recommendedName>
</protein>
<dbReference type="Pfam" id="PF01822">
    <property type="entry name" value="WSC"/>
    <property type="match status" value="1"/>
</dbReference>
<comment type="caution">
    <text evidence="3">The sequence shown here is derived from an EMBL/GenBank/DDBJ whole genome shotgun (WGS) entry which is preliminary data.</text>
</comment>
<dbReference type="EMBL" id="JAAQHG020000012">
    <property type="protein sequence ID" value="KAL1586972.1"/>
    <property type="molecule type" value="Genomic_DNA"/>
</dbReference>
<accession>A0AB34KT29</accession>
<reference evidence="3 4" key="1">
    <citation type="journal article" date="2020" name="Microbiol. Resour. Announc.">
        <title>Draft Genome Sequence of a Cladosporium Species Isolated from the Mesophotic Ascidian Didemnum maculosum.</title>
        <authorList>
            <person name="Gioti A."/>
            <person name="Siaperas R."/>
            <person name="Nikolaivits E."/>
            <person name="Le Goff G."/>
            <person name="Ouazzani J."/>
            <person name="Kotoulas G."/>
            <person name="Topakas E."/>
        </authorList>
    </citation>
    <scope>NUCLEOTIDE SEQUENCE [LARGE SCALE GENOMIC DNA]</scope>
    <source>
        <strain evidence="3 4">TM138-S3</strain>
    </source>
</reference>
<dbReference type="InterPro" id="IPR029058">
    <property type="entry name" value="AB_hydrolase_fold"/>
</dbReference>
<feature type="region of interest" description="Disordered" evidence="1">
    <location>
        <begin position="589"/>
        <end position="664"/>
    </location>
</feature>
<evidence type="ECO:0000256" key="1">
    <source>
        <dbReference type="SAM" id="MobiDB-lite"/>
    </source>
</evidence>
<feature type="compositionally biased region" description="Polar residues" evidence="1">
    <location>
        <begin position="635"/>
        <end position="655"/>
    </location>
</feature>
<sequence length="664" mass="73117">MGRPPAHSWSHLCCPSGHCWTRLILGHGHRPTRPSFAFVTFSRSFRLACTLDSLVTVKMRFASASLALASATIAAAQQYAGDVIPGTLPQVDNAEVAFWKIRDPTDQNANLTLINYASLNTQGQRPDQSKIQRAVLSIHGLLRDPWNYENDMLNALNVATGYNSRVNRDTVSVMAPYFASGSDKTFAYPWDESAKAGRGSNTSAIVWRGSQWSAGGNNQYPHSHKGDISAFYIMDEIIRHFDDKSVYPNMKTIVLVGHSLGGQMMQRYAAVGDKLDTSARLVYWIGNPSSYTWLNSYRPMYIPDCPDYDVYRDGYADYEDYPMTYGADLVAKGTDAILENYDSRQIAYARALQDMGDHSSTCGANTTGANRNERFFNYIDWFRPNCPDPAGENCDTVDLIDTSHNNGYMFNSAAGQSRIFHDNFDGNKDIAYDYGYPRAQDGDDPHPDPTASANAGPYLNSIPQEWVYGGNMTFKGCWSDDQSATLEHQQFSDNTVSVDGCTESCAGDNWAIAGIKEGNQCWCGNALEGFTSRVVDMSCHLPCAGNTGQTCGGPGRLSLYSAEDESKLTKRDSAAAPMRFARLNERLDAMNKNNWRPRTDSLTKDSPKPDQGVSQEDAVNDVIPSGEQSEEEQNIDQGTSGEQLLGENNGNSTAPPSWANVPAQ</sequence>
<dbReference type="SMART" id="SM00321">
    <property type="entry name" value="WSC"/>
    <property type="match status" value="1"/>
</dbReference>
<dbReference type="InterPro" id="IPR002889">
    <property type="entry name" value="WSC_carb-bd"/>
</dbReference>
<feature type="domain" description="WSC" evidence="2">
    <location>
        <begin position="471"/>
        <end position="563"/>
    </location>
</feature>
<proteinExistence type="predicted"/>
<evidence type="ECO:0000313" key="3">
    <source>
        <dbReference type="EMBL" id="KAL1586972.1"/>
    </source>
</evidence>
<dbReference type="GeneID" id="96005560"/>
<dbReference type="PANTHER" id="PTHR35560:SF3">
    <property type="entry name" value="PEPTIDASE S9 PROLYL OLIGOPEPTIDASE CATALYTIC DOMAIN-CONTAINING PROTEIN"/>
    <property type="match status" value="1"/>
</dbReference>
<organism evidence="3 4">
    <name type="scientific">Cladosporium halotolerans</name>
    <dbReference type="NCBI Taxonomy" id="1052096"/>
    <lineage>
        <taxon>Eukaryota</taxon>
        <taxon>Fungi</taxon>
        <taxon>Dikarya</taxon>
        <taxon>Ascomycota</taxon>
        <taxon>Pezizomycotina</taxon>
        <taxon>Dothideomycetes</taxon>
        <taxon>Dothideomycetidae</taxon>
        <taxon>Cladosporiales</taxon>
        <taxon>Cladosporiaceae</taxon>
        <taxon>Cladosporium</taxon>
    </lineage>
</organism>
<dbReference type="RefSeq" id="XP_069230077.1">
    <property type="nucleotide sequence ID" value="XM_069372722.1"/>
</dbReference>